<evidence type="ECO:0000313" key="7">
    <source>
        <dbReference type="Proteomes" id="UP001239462"/>
    </source>
</evidence>
<evidence type="ECO:0000256" key="2">
    <source>
        <dbReference type="ARBA" id="ARBA00022803"/>
    </source>
</evidence>
<dbReference type="SUPFAM" id="SSF48452">
    <property type="entry name" value="TPR-like"/>
    <property type="match status" value="2"/>
</dbReference>
<proteinExistence type="predicted"/>
<keyword evidence="7" id="KW-1185">Reference proteome</keyword>
<feature type="region of interest" description="Disordered" evidence="3">
    <location>
        <begin position="857"/>
        <end position="948"/>
    </location>
</feature>
<dbReference type="EMBL" id="JASZZN010000002">
    <property type="protein sequence ID" value="MDM4014250.1"/>
    <property type="molecule type" value="Genomic_DNA"/>
</dbReference>
<dbReference type="InterPro" id="IPR051012">
    <property type="entry name" value="CellSynth/LPSAsmb/PSIAsmb"/>
</dbReference>
<accession>A0ABT7PCM4</accession>
<evidence type="ECO:0000259" key="5">
    <source>
        <dbReference type="Pfam" id="PF13485"/>
    </source>
</evidence>
<reference evidence="6 7" key="1">
    <citation type="submission" date="2023-06" db="EMBL/GenBank/DDBJ databases">
        <title>Roseiconus lacunae JC819 isolated from Gulf of Mannar region, Tamil Nadu.</title>
        <authorList>
            <person name="Pk S."/>
            <person name="Ch S."/>
            <person name="Ch V.R."/>
        </authorList>
    </citation>
    <scope>NUCLEOTIDE SEQUENCE [LARGE SCALE GENOMIC DNA]</scope>
    <source>
        <strain evidence="6 7">JC819</strain>
    </source>
</reference>
<comment type="caution">
    <text evidence="6">The sequence shown here is derived from an EMBL/GenBank/DDBJ whole genome shotgun (WGS) entry which is preliminary data.</text>
</comment>
<feature type="compositionally biased region" description="Low complexity" evidence="3">
    <location>
        <begin position="862"/>
        <end position="877"/>
    </location>
</feature>
<evidence type="ECO:0000256" key="4">
    <source>
        <dbReference type="SAM" id="SignalP"/>
    </source>
</evidence>
<dbReference type="InterPro" id="IPR011990">
    <property type="entry name" value="TPR-like_helical_dom_sf"/>
</dbReference>
<keyword evidence="2" id="KW-0802">TPR repeat</keyword>
<dbReference type="PANTHER" id="PTHR45586">
    <property type="entry name" value="TPR REPEAT-CONTAINING PROTEIN PA4667"/>
    <property type="match status" value="1"/>
</dbReference>
<feature type="signal peptide" evidence="4">
    <location>
        <begin position="1"/>
        <end position="26"/>
    </location>
</feature>
<dbReference type="InterPro" id="IPR039568">
    <property type="entry name" value="Peptidase_MA-like_dom"/>
</dbReference>
<evidence type="ECO:0000256" key="1">
    <source>
        <dbReference type="ARBA" id="ARBA00022737"/>
    </source>
</evidence>
<dbReference type="PANTHER" id="PTHR45586:SF14">
    <property type="entry name" value="TETRATRICOPEPTIDE TPR_2 REPEAT PROTEIN"/>
    <property type="match status" value="1"/>
</dbReference>
<dbReference type="Gene3D" id="1.25.40.10">
    <property type="entry name" value="Tetratricopeptide repeat domain"/>
    <property type="match status" value="2"/>
</dbReference>
<dbReference type="RefSeq" id="WP_289162037.1">
    <property type="nucleotide sequence ID" value="NZ_JASZZN010000002.1"/>
</dbReference>
<sequence length="948" mass="105502">MRPRIVIGAIVIAVCQWMMVAQSVRAATYTDVEALYLTGKIDEAKEAAAAEVERGVWNRRWSELLIKCQLSSGEYAEALETYQAALKRYPTSLPLRTLGIEVARYNGLPDQVATEKAFIHRYLETGQLRYATADTLVAAGRFFSNNGIDARIILKSFYDRVLESDSGNLDAILATAELAIDKGDFKVAAESIAKAKRLEIQDARLETLLAIALGPTDSKAATIALATALELNPNYAPALTLKAEKEIDRELYDQAGKTIEHLLRLNPKDEKAFALKAVIAHVEGDYDREKELRQKALRHYGDNPEVDHLIGRKLSDKYRFKEGAEYQRRSLTFDADYVPATFQLAQDLLRLGDDEIGWQLADEVNRQDPYNVVAYNLMTLKDRTDGFETLAASSARQVSRDFSEPGEILIRMDPHERQVYGTAAAEILNEAKQALCEKYDLQLKRPVIVEIFPKQSDFAIRTFGLPGGEGFLGVCFGHVITANSPASGGDRPSNWKSVLWHEFCHVVTLTKTKNRMPRWLSEGISVYEEVRRDPRWGQSMTARYREMILGDDYTPIAKLSSAFLAPPSAEHLQFAYYESSLVVEFIIDNYGTDALNAILDTLGEGIPINIALAKHTDPMERLEVAFRAFARQRAEGFGPGLAFDRPEFKEGTPQEEIDLWASENPANYWARMRMARNEMSSRNYEAAANHLNYLVDHDAATGERGGVLELLAECRRELHQAGEEKVILERYLNESADALPALRRRMELAAKDDEWGTVFSAGEQALEVQPFAAGIHRELIRAATEVGEPKRAIDSLIALKELDPIDAAGLDYQLAVAFESQGEIEQAKRAVVDALLEAPRYRDALSLLNQLALPKVDRPDHQSNSQASQSNASQSDASEPEEGVAGDAMPEDAEKPDAEKADAVKPDTMPQSNTEEVVGEAKKAEGKSVVEDDADERAENETETEDPK</sequence>
<feature type="compositionally biased region" description="Basic and acidic residues" evidence="3">
    <location>
        <begin position="919"/>
        <end position="930"/>
    </location>
</feature>
<dbReference type="Proteomes" id="UP001239462">
    <property type="component" value="Unassembled WGS sequence"/>
</dbReference>
<evidence type="ECO:0000256" key="3">
    <source>
        <dbReference type="SAM" id="MobiDB-lite"/>
    </source>
</evidence>
<keyword evidence="4" id="KW-0732">Signal</keyword>
<keyword evidence="1" id="KW-0677">Repeat</keyword>
<feature type="domain" description="Peptidase MA-like" evidence="5">
    <location>
        <begin position="496"/>
        <end position="612"/>
    </location>
</feature>
<dbReference type="InterPro" id="IPR019734">
    <property type="entry name" value="TPR_rpt"/>
</dbReference>
<feature type="chain" id="PRO_5046155669" evidence="4">
    <location>
        <begin position="27"/>
        <end position="948"/>
    </location>
</feature>
<dbReference type="SMART" id="SM00028">
    <property type="entry name" value="TPR"/>
    <property type="match status" value="5"/>
</dbReference>
<dbReference type="Pfam" id="PF13485">
    <property type="entry name" value="Peptidase_MA_2"/>
    <property type="match status" value="1"/>
</dbReference>
<gene>
    <name evidence="6" type="ORF">QTN89_02330</name>
</gene>
<feature type="compositionally biased region" description="Basic and acidic residues" evidence="3">
    <location>
        <begin position="937"/>
        <end position="948"/>
    </location>
</feature>
<feature type="compositionally biased region" description="Basic and acidic residues" evidence="3">
    <location>
        <begin position="892"/>
        <end position="905"/>
    </location>
</feature>
<protein>
    <submittedName>
        <fullName evidence="6">Peptidase MA family metallohydrolase</fullName>
    </submittedName>
</protein>
<organism evidence="6 7">
    <name type="scientific">Roseiconus lacunae</name>
    <dbReference type="NCBI Taxonomy" id="2605694"/>
    <lineage>
        <taxon>Bacteria</taxon>
        <taxon>Pseudomonadati</taxon>
        <taxon>Planctomycetota</taxon>
        <taxon>Planctomycetia</taxon>
        <taxon>Pirellulales</taxon>
        <taxon>Pirellulaceae</taxon>
        <taxon>Roseiconus</taxon>
    </lineage>
</organism>
<name>A0ABT7PCM4_9BACT</name>
<evidence type="ECO:0000313" key="6">
    <source>
        <dbReference type="EMBL" id="MDM4014250.1"/>
    </source>
</evidence>